<name>A0A806T3H1_LIMFE</name>
<protein>
    <submittedName>
        <fullName evidence="1">Uncharacterized protein</fullName>
    </submittedName>
</protein>
<sequence length="78" mass="9029">MIPVANSVACNENNDPDVFYTFDSPELTANYQYHLHCNNQYGFVHYDPKPLPQWDPVLSKDAQAKLSALDKRPERFRS</sequence>
<reference evidence="1 2" key="2">
    <citation type="journal article" name="FEMS Microbiol. Lett.">
        <title>Lactobacillus fermentum 3872 genome sequencing reveals plasmid and chromosomal genes potentially involved in a probiotic activity.</title>
        <authorList>
            <person name="Lehri B."/>
            <person name="Seddon A.M."/>
            <person name="Karlyshev A.V."/>
        </authorList>
    </citation>
    <scope>NUCLEOTIDE SEQUENCE [LARGE SCALE GENOMIC DNA]</scope>
    <source>
        <strain evidence="1 2">3872</strain>
    </source>
</reference>
<organism evidence="1 2">
    <name type="scientific">Limosilactobacillus fermentum 3872</name>
    <dbReference type="NCBI Taxonomy" id="1381124"/>
    <lineage>
        <taxon>Bacteria</taxon>
        <taxon>Bacillati</taxon>
        <taxon>Bacillota</taxon>
        <taxon>Bacilli</taxon>
        <taxon>Lactobacillales</taxon>
        <taxon>Lactobacillaceae</taxon>
        <taxon>Limosilactobacillus</taxon>
    </lineage>
</organism>
<accession>A0A806T3H1</accession>
<dbReference type="AlphaFoldDB" id="A0A806T3H1"/>
<evidence type="ECO:0000313" key="1">
    <source>
        <dbReference type="EMBL" id="AKM50956.1"/>
    </source>
</evidence>
<dbReference type="Proteomes" id="UP000016629">
    <property type="component" value="Chromosome"/>
</dbReference>
<dbReference type="EMBL" id="CP011536">
    <property type="protein sequence ID" value="AKM50956.1"/>
    <property type="molecule type" value="Genomic_DNA"/>
</dbReference>
<evidence type="ECO:0000313" key="2">
    <source>
        <dbReference type="Proteomes" id="UP000016629"/>
    </source>
</evidence>
<proteinExistence type="predicted"/>
<reference evidence="1 2" key="1">
    <citation type="journal article" date="2013" name="Genome Announc.">
        <title>Draft Genome Sequence of Lactobacillus fermentum Strain 3872.</title>
        <authorList>
            <person name="Karlyshev A.V."/>
            <person name="Raju K."/>
            <person name="Abramov V.M."/>
        </authorList>
    </citation>
    <scope>NUCLEOTIDE SEQUENCE [LARGE SCALE GENOMIC DNA]</scope>
    <source>
        <strain evidence="1 2">3872</strain>
    </source>
</reference>
<gene>
    <name evidence="1" type="ORF">N573_004175</name>
</gene>